<reference evidence="6" key="1">
    <citation type="submission" date="2019-08" db="EMBL/GenBank/DDBJ databases">
        <authorList>
            <person name="Kucharzyk K."/>
            <person name="Murdoch R.W."/>
            <person name="Higgins S."/>
            <person name="Loffler F."/>
        </authorList>
    </citation>
    <scope>NUCLEOTIDE SEQUENCE</scope>
</reference>
<evidence type="ECO:0000313" key="6">
    <source>
        <dbReference type="EMBL" id="MPM27683.1"/>
    </source>
</evidence>
<evidence type="ECO:0000256" key="4">
    <source>
        <dbReference type="ARBA" id="ARBA00023136"/>
    </source>
</evidence>
<dbReference type="PANTHER" id="PTHR37955:SF1">
    <property type="entry name" value="DEP DOMAIN-CONTAINING PROTEIN"/>
    <property type="match status" value="1"/>
</dbReference>
<dbReference type="EMBL" id="VSSQ01005059">
    <property type="protein sequence ID" value="MPM27683.1"/>
    <property type="molecule type" value="Genomic_DNA"/>
</dbReference>
<feature type="transmembrane region" description="Helical" evidence="5">
    <location>
        <begin position="63"/>
        <end position="82"/>
    </location>
</feature>
<sequence length="309" mass="34797">MIKKIPLPISGVMLGFAALGNLLQSYSESIRLVCGIISLILGLLLICKIVMYPSMIKEDMKNPITAGVSATFPMSIMLLSTYLKPFTGEKAIYIWYLGILLHLALIIYFSIEFILKFNIKKVFTTYFIVYVGLAVASVSAPAFEKTNIGTVAFWFAFILCMILLVVVTYRYAKHKEIPNPAQPLFCIYAAPVNLCLAGYIQSVQIKSLVLISFLAILAFITYIIVLFKLPNYLKMSFFPSYSAFTFPFVISGIATKMTMAYLSKIGYTIVFLKYVVLLQTIIATILVIYTLYRFILFLIPEKIQHSVTQ</sequence>
<name>A0A644YMH3_9ZZZZ</name>
<feature type="transmembrane region" description="Helical" evidence="5">
    <location>
        <begin position="94"/>
        <end position="115"/>
    </location>
</feature>
<organism evidence="6">
    <name type="scientific">bioreactor metagenome</name>
    <dbReference type="NCBI Taxonomy" id="1076179"/>
    <lineage>
        <taxon>unclassified sequences</taxon>
        <taxon>metagenomes</taxon>
        <taxon>ecological metagenomes</taxon>
    </lineage>
</organism>
<keyword evidence="3 5" id="KW-1133">Transmembrane helix</keyword>
<feature type="transmembrane region" description="Helical" evidence="5">
    <location>
        <begin position="122"/>
        <end position="140"/>
    </location>
</feature>
<dbReference type="Pfam" id="PF03595">
    <property type="entry name" value="SLAC1"/>
    <property type="match status" value="1"/>
</dbReference>
<feature type="transmembrane region" description="Helical" evidence="5">
    <location>
        <begin position="274"/>
        <end position="299"/>
    </location>
</feature>
<keyword evidence="2 5" id="KW-0812">Transmembrane</keyword>
<evidence type="ECO:0000256" key="2">
    <source>
        <dbReference type="ARBA" id="ARBA00022692"/>
    </source>
</evidence>
<dbReference type="AlphaFoldDB" id="A0A644YMH3"/>
<gene>
    <name evidence="6" type="ORF">SDC9_74196</name>
</gene>
<evidence type="ECO:0000256" key="1">
    <source>
        <dbReference type="ARBA" id="ARBA00004141"/>
    </source>
</evidence>
<dbReference type="GO" id="GO:0046583">
    <property type="term" value="F:monoatomic cation efflux transmembrane transporter activity"/>
    <property type="evidence" value="ECO:0007669"/>
    <property type="project" value="TreeGrafter"/>
</dbReference>
<dbReference type="InterPro" id="IPR004695">
    <property type="entry name" value="SLAC1/Mae1/Ssu1/TehA"/>
</dbReference>
<feature type="transmembrane region" description="Helical" evidence="5">
    <location>
        <begin position="152"/>
        <end position="172"/>
    </location>
</feature>
<dbReference type="PANTHER" id="PTHR37955">
    <property type="entry name" value="TELLURITE RESISTANCE PROTEIN TEHA"/>
    <property type="match status" value="1"/>
</dbReference>
<evidence type="ECO:0000256" key="5">
    <source>
        <dbReference type="SAM" id="Phobius"/>
    </source>
</evidence>
<dbReference type="CDD" id="cd09325">
    <property type="entry name" value="TDT_C4-dicarb_trans"/>
    <property type="match status" value="1"/>
</dbReference>
<feature type="transmembrane region" description="Helical" evidence="5">
    <location>
        <begin position="7"/>
        <end position="24"/>
    </location>
</feature>
<accession>A0A644YMH3</accession>
<dbReference type="GO" id="GO:0005886">
    <property type="term" value="C:plasma membrane"/>
    <property type="evidence" value="ECO:0007669"/>
    <property type="project" value="TreeGrafter"/>
</dbReference>
<comment type="caution">
    <text evidence="6">The sequence shown here is derived from an EMBL/GenBank/DDBJ whole genome shotgun (WGS) entry which is preliminary data.</text>
</comment>
<proteinExistence type="predicted"/>
<protein>
    <recommendedName>
        <fullName evidence="7">Tellurite resistance protein TehA</fullName>
    </recommendedName>
</protein>
<dbReference type="InterPro" id="IPR038665">
    <property type="entry name" value="Voltage-dep_anion_channel_sf"/>
</dbReference>
<dbReference type="Gene3D" id="1.50.10.150">
    <property type="entry name" value="Voltage-dependent anion channel"/>
    <property type="match status" value="1"/>
</dbReference>
<keyword evidence="4 5" id="KW-0472">Membrane</keyword>
<evidence type="ECO:0000256" key="3">
    <source>
        <dbReference type="ARBA" id="ARBA00022989"/>
    </source>
</evidence>
<comment type="subcellular location">
    <subcellularLocation>
        <location evidence="1">Membrane</location>
        <topology evidence="1">Multi-pass membrane protein</topology>
    </subcellularLocation>
</comment>
<feature type="transmembrane region" description="Helical" evidence="5">
    <location>
        <begin position="241"/>
        <end position="262"/>
    </location>
</feature>
<dbReference type="InterPro" id="IPR052951">
    <property type="entry name" value="Tellurite_res_ion_channel"/>
</dbReference>
<feature type="transmembrane region" description="Helical" evidence="5">
    <location>
        <begin position="208"/>
        <end position="229"/>
    </location>
</feature>
<evidence type="ECO:0008006" key="7">
    <source>
        <dbReference type="Google" id="ProtNLM"/>
    </source>
</evidence>
<feature type="transmembrane region" description="Helical" evidence="5">
    <location>
        <begin position="30"/>
        <end position="51"/>
    </location>
</feature>